<accession>A0A813H5K0</accession>
<name>A0A813H5K0_POLGL</name>
<feature type="non-terminal residue" evidence="1">
    <location>
        <position position="96"/>
    </location>
</feature>
<gene>
    <name evidence="1" type="ORF">PGLA1383_LOCUS48853</name>
</gene>
<protein>
    <submittedName>
        <fullName evidence="1">Uncharacterized protein</fullName>
    </submittedName>
</protein>
<reference evidence="1" key="1">
    <citation type="submission" date="2021-02" db="EMBL/GenBank/DDBJ databases">
        <authorList>
            <person name="Dougan E. K."/>
            <person name="Rhodes N."/>
            <person name="Thang M."/>
            <person name="Chan C."/>
        </authorList>
    </citation>
    <scope>NUCLEOTIDE SEQUENCE</scope>
</reference>
<proteinExistence type="predicted"/>
<dbReference type="InterPro" id="IPR011990">
    <property type="entry name" value="TPR-like_helical_dom_sf"/>
</dbReference>
<feature type="non-terminal residue" evidence="1">
    <location>
        <position position="1"/>
    </location>
</feature>
<dbReference type="AlphaFoldDB" id="A0A813H5K0"/>
<sequence length="96" mass="10019">VEGSWARALSLLAPAFKGPATSRQSGDLSGWNAAAAACADWRHASQGAWCHGLSLLRDVADSRASPDELGYHCAARGCGHGGSWQAAVEVELAMQR</sequence>
<keyword evidence="2" id="KW-1185">Reference proteome</keyword>
<dbReference type="EMBL" id="CAJNNV010030559">
    <property type="protein sequence ID" value="CAE8632930.1"/>
    <property type="molecule type" value="Genomic_DNA"/>
</dbReference>
<dbReference type="Proteomes" id="UP000654075">
    <property type="component" value="Unassembled WGS sequence"/>
</dbReference>
<dbReference type="Gene3D" id="1.25.40.10">
    <property type="entry name" value="Tetratricopeptide repeat domain"/>
    <property type="match status" value="1"/>
</dbReference>
<comment type="caution">
    <text evidence="1">The sequence shown here is derived from an EMBL/GenBank/DDBJ whole genome shotgun (WGS) entry which is preliminary data.</text>
</comment>
<organism evidence="1 2">
    <name type="scientific">Polarella glacialis</name>
    <name type="common">Dinoflagellate</name>
    <dbReference type="NCBI Taxonomy" id="89957"/>
    <lineage>
        <taxon>Eukaryota</taxon>
        <taxon>Sar</taxon>
        <taxon>Alveolata</taxon>
        <taxon>Dinophyceae</taxon>
        <taxon>Suessiales</taxon>
        <taxon>Suessiaceae</taxon>
        <taxon>Polarella</taxon>
    </lineage>
</organism>
<evidence type="ECO:0000313" key="2">
    <source>
        <dbReference type="Proteomes" id="UP000654075"/>
    </source>
</evidence>
<evidence type="ECO:0000313" key="1">
    <source>
        <dbReference type="EMBL" id="CAE8632930.1"/>
    </source>
</evidence>